<dbReference type="Proteomes" id="UP001558652">
    <property type="component" value="Unassembled WGS sequence"/>
</dbReference>
<dbReference type="PROSITE" id="PS50127">
    <property type="entry name" value="UBC_2"/>
    <property type="match status" value="1"/>
</dbReference>
<gene>
    <name evidence="2" type="ORF">AAG570_001758</name>
</gene>
<proteinExistence type="predicted"/>
<dbReference type="Gene3D" id="3.10.110.10">
    <property type="entry name" value="Ubiquitin Conjugating Enzyme"/>
    <property type="match status" value="1"/>
</dbReference>
<evidence type="ECO:0000259" key="1">
    <source>
        <dbReference type="PROSITE" id="PS50127"/>
    </source>
</evidence>
<dbReference type="SUPFAM" id="SSF54495">
    <property type="entry name" value="UBC-like"/>
    <property type="match status" value="1"/>
</dbReference>
<feature type="non-terminal residue" evidence="2">
    <location>
        <position position="1"/>
    </location>
</feature>
<evidence type="ECO:0000313" key="3">
    <source>
        <dbReference type="Proteomes" id="UP001558652"/>
    </source>
</evidence>
<dbReference type="InterPro" id="IPR016135">
    <property type="entry name" value="UBQ-conjugating_enzyme/RWD"/>
</dbReference>
<evidence type="ECO:0000313" key="2">
    <source>
        <dbReference type="EMBL" id="KAL1123988.1"/>
    </source>
</evidence>
<dbReference type="Pfam" id="PF00179">
    <property type="entry name" value="UQ_con"/>
    <property type="match status" value="1"/>
</dbReference>
<name>A0ABD0YS07_9HEMI</name>
<keyword evidence="3" id="KW-1185">Reference proteome</keyword>
<dbReference type="CDD" id="cd23814">
    <property type="entry name" value="UEV_AKTIP"/>
    <property type="match status" value="1"/>
</dbReference>
<sequence length="102" mass="11974">VWFGVVFIRSGVYCGGVFRFNVFLPETFPESTRPRVVFESDIYHPLVDAETREVDLRVGFPDWKSRIHHLWQVLQYVRDMFYNLPSPPVRSPTQRENAAAVM</sequence>
<dbReference type="InterPro" id="IPR000608">
    <property type="entry name" value="UBC"/>
</dbReference>
<accession>A0ABD0YS07</accession>
<organism evidence="2 3">
    <name type="scientific">Ranatra chinensis</name>
    <dbReference type="NCBI Taxonomy" id="642074"/>
    <lineage>
        <taxon>Eukaryota</taxon>
        <taxon>Metazoa</taxon>
        <taxon>Ecdysozoa</taxon>
        <taxon>Arthropoda</taxon>
        <taxon>Hexapoda</taxon>
        <taxon>Insecta</taxon>
        <taxon>Pterygota</taxon>
        <taxon>Neoptera</taxon>
        <taxon>Paraneoptera</taxon>
        <taxon>Hemiptera</taxon>
        <taxon>Heteroptera</taxon>
        <taxon>Panheteroptera</taxon>
        <taxon>Nepomorpha</taxon>
        <taxon>Nepidae</taxon>
        <taxon>Ranatrinae</taxon>
        <taxon>Ranatra</taxon>
    </lineage>
</organism>
<comment type="caution">
    <text evidence="2">The sequence shown here is derived from an EMBL/GenBank/DDBJ whole genome shotgun (WGS) entry which is preliminary data.</text>
</comment>
<feature type="domain" description="UBC core" evidence="1">
    <location>
        <begin position="1"/>
        <end position="102"/>
    </location>
</feature>
<dbReference type="EMBL" id="JBFDAA010000011">
    <property type="protein sequence ID" value="KAL1123988.1"/>
    <property type="molecule type" value="Genomic_DNA"/>
</dbReference>
<dbReference type="AlphaFoldDB" id="A0ABD0YS07"/>
<protein>
    <recommendedName>
        <fullName evidence="1">UBC core domain-containing protein</fullName>
    </recommendedName>
</protein>
<reference evidence="2 3" key="1">
    <citation type="submission" date="2024-07" db="EMBL/GenBank/DDBJ databases">
        <title>Chromosome-level genome assembly of the water stick insect Ranatra chinensis (Heteroptera: Nepidae).</title>
        <authorList>
            <person name="Liu X."/>
        </authorList>
    </citation>
    <scope>NUCLEOTIDE SEQUENCE [LARGE SCALE GENOMIC DNA]</scope>
    <source>
        <strain evidence="2">Cailab_2021Rc</strain>
        <tissue evidence="2">Muscle</tissue>
    </source>
</reference>